<keyword evidence="3" id="KW-1185">Reference proteome</keyword>
<dbReference type="GO" id="GO:0009638">
    <property type="term" value="P:phototropism"/>
    <property type="evidence" value="ECO:0007669"/>
    <property type="project" value="InterPro"/>
</dbReference>
<dbReference type="InterPro" id="IPR039615">
    <property type="entry name" value="PKS"/>
</dbReference>
<accession>A0A7N0V1Q2</accession>
<evidence type="ECO:0000313" key="2">
    <source>
        <dbReference type="EnsemblPlants" id="Kaladp0095s0569.1.v1.1.CDS.1"/>
    </source>
</evidence>
<feature type="region of interest" description="Disordered" evidence="1">
    <location>
        <begin position="235"/>
        <end position="300"/>
    </location>
</feature>
<dbReference type="Proteomes" id="UP000594263">
    <property type="component" value="Unplaced"/>
</dbReference>
<dbReference type="Gramene" id="Kaladp0095s0569.1.v1.1">
    <property type="protein sequence ID" value="Kaladp0095s0569.1.v1.1.CDS.1"/>
    <property type="gene ID" value="Kaladp0095s0569.v1.1"/>
</dbReference>
<dbReference type="EnsemblPlants" id="Kaladp0095s0569.1.v1.1">
    <property type="protein sequence ID" value="Kaladp0095s0569.1.v1.1.CDS.1"/>
    <property type="gene ID" value="Kaladp0095s0569.v1.1"/>
</dbReference>
<evidence type="ECO:0000313" key="3">
    <source>
        <dbReference type="Proteomes" id="UP000594263"/>
    </source>
</evidence>
<sequence length="300" mass="32842">MNSSFDGCKDQDRISDATRSELGVFEAEKYYSMHMDGSKVLEKQPHLIGSGKPNRHAADQHIASQSSCRPRFLCPVLSKQKNMASSCFMRSFCRNNEPKASNGSVESPEKRSAKIITLKTAQGMSHYVMKGASQPDLNEAKHCERIKDRHNIRDLRSVQTLGSNDCQLGVVRKKADIEASFERKLSVLTWDAIPGAKRVPAVRKLDGYESDASSELFEIESLSVSTRKSVSTVTRQGSVRSSYAPSDHGSITTSLHSNGKKQRPKTTQAGIARRSPGGLLGCSSHKSTAVSETACINPKP</sequence>
<protein>
    <submittedName>
        <fullName evidence="2">Uncharacterized protein</fullName>
    </submittedName>
</protein>
<feature type="compositionally biased region" description="Polar residues" evidence="1">
    <location>
        <begin position="235"/>
        <end position="257"/>
    </location>
</feature>
<evidence type="ECO:0000256" key="1">
    <source>
        <dbReference type="SAM" id="MobiDB-lite"/>
    </source>
</evidence>
<proteinExistence type="predicted"/>
<organism evidence="2 3">
    <name type="scientific">Kalanchoe fedtschenkoi</name>
    <name type="common">Lavender scallops</name>
    <name type="synonym">South American air plant</name>
    <dbReference type="NCBI Taxonomy" id="63787"/>
    <lineage>
        <taxon>Eukaryota</taxon>
        <taxon>Viridiplantae</taxon>
        <taxon>Streptophyta</taxon>
        <taxon>Embryophyta</taxon>
        <taxon>Tracheophyta</taxon>
        <taxon>Spermatophyta</taxon>
        <taxon>Magnoliopsida</taxon>
        <taxon>eudicotyledons</taxon>
        <taxon>Gunneridae</taxon>
        <taxon>Pentapetalae</taxon>
        <taxon>Saxifragales</taxon>
        <taxon>Crassulaceae</taxon>
        <taxon>Kalanchoe</taxon>
    </lineage>
</organism>
<name>A0A7N0V1Q2_KALFE</name>
<dbReference type="PANTHER" id="PTHR33781:SF3">
    <property type="entry name" value="PROTEIN PHYTOCHROME KINASE SUBSTRATE 3"/>
    <property type="match status" value="1"/>
</dbReference>
<dbReference type="PANTHER" id="PTHR33781">
    <property type="entry name" value="PROTEIN PHYTOCHROME KINASE SUBSTRATE 1-RELATED"/>
    <property type="match status" value="1"/>
</dbReference>
<dbReference type="AlphaFoldDB" id="A0A7N0V1Q2"/>
<reference evidence="2" key="1">
    <citation type="submission" date="2021-01" db="UniProtKB">
        <authorList>
            <consortium name="EnsemblPlants"/>
        </authorList>
    </citation>
    <scope>IDENTIFICATION</scope>
</reference>